<dbReference type="InterPro" id="IPR036264">
    <property type="entry name" value="Bact_exopeptidase_dim_dom"/>
</dbReference>
<comment type="catalytic activity">
    <reaction evidence="13">
        <text>N-succinyl-(2S,6S)-2,6-diaminopimelate + H2O = (2S,6S)-2,6-diaminopimelate + succinate</text>
        <dbReference type="Rhea" id="RHEA:22608"/>
        <dbReference type="ChEBI" id="CHEBI:15377"/>
        <dbReference type="ChEBI" id="CHEBI:30031"/>
        <dbReference type="ChEBI" id="CHEBI:57609"/>
        <dbReference type="ChEBI" id="CHEBI:58087"/>
        <dbReference type="EC" id="3.5.1.18"/>
    </reaction>
</comment>
<dbReference type="PANTHER" id="PTHR43808:SF31">
    <property type="entry name" value="N-ACETYL-L-CITRULLINE DEACETYLASE"/>
    <property type="match status" value="1"/>
</dbReference>
<dbReference type="HAMAP" id="MF_01690">
    <property type="entry name" value="DapE"/>
    <property type="match status" value="1"/>
</dbReference>
<dbReference type="SUPFAM" id="SSF53187">
    <property type="entry name" value="Zn-dependent exopeptidases"/>
    <property type="match status" value="1"/>
</dbReference>
<feature type="domain" description="Peptidase M20 dimerisation" evidence="14">
    <location>
        <begin position="171"/>
        <end position="266"/>
    </location>
</feature>
<dbReference type="Pfam" id="PF07687">
    <property type="entry name" value="M20_dimer"/>
    <property type="match status" value="1"/>
</dbReference>
<keyword evidence="10" id="KW-0220">Diaminopimelate biosynthesis</keyword>
<dbReference type="SUPFAM" id="SSF55031">
    <property type="entry name" value="Bacterial exopeptidase dimerisation domain"/>
    <property type="match status" value="1"/>
</dbReference>
<evidence type="ECO:0000256" key="11">
    <source>
        <dbReference type="ARBA" id="ARBA00023154"/>
    </source>
</evidence>
<dbReference type="GO" id="GO:0009089">
    <property type="term" value="P:lysine biosynthetic process via diaminopimelate"/>
    <property type="evidence" value="ECO:0007669"/>
    <property type="project" value="UniProtKB-UniPathway"/>
</dbReference>
<evidence type="ECO:0000256" key="13">
    <source>
        <dbReference type="ARBA" id="ARBA00051301"/>
    </source>
</evidence>
<dbReference type="EC" id="3.5.1.18" evidence="4"/>
<dbReference type="Gene3D" id="1.10.150.900">
    <property type="match status" value="1"/>
</dbReference>
<proteinExistence type="inferred from homology"/>
<evidence type="ECO:0000256" key="4">
    <source>
        <dbReference type="ARBA" id="ARBA00011921"/>
    </source>
</evidence>
<keyword evidence="6" id="KW-0028">Amino-acid biosynthesis</keyword>
<evidence type="ECO:0000256" key="12">
    <source>
        <dbReference type="ARBA" id="ARBA00031891"/>
    </source>
</evidence>
<dbReference type="GO" id="GO:0008777">
    <property type="term" value="F:acetylornithine deacetylase activity"/>
    <property type="evidence" value="ECO:0007669"/>
    <property type="project" value="TreeGrafter"/>
</dbReference>
<accession>A0A3B1E6J2</accession>
<evidence type="ECO:0000259" key="14">
    <source>
        <dbReference type="Pfam" id="PF07687"/>
    </source>
</evidence>
<keyword evidence="9" id="KW-0862">Zinc</keyword>
<keyword evidence="7" id="KW-0479">Metal-binding</keyword>
<protein>
    <recommendedName>
        <fullName evidence="5">Succinyl-diaminopimelate desuccinylase</fullName>
        <ecNumber evidence="4">3.5.1.18</ecNumber>
    </recommendedName>
    <alternativeName>
        <fullName evidence="12">N-succinyl-LL-2,6-diaminoheptanedioate amidohydrolase</fullName>
    </alternativeName>
</protein>
<reference evidence="15" key="1">
    <citation type="submission" date="2018-10" db="EMBL/GenBank/DDBJ databases">
        <authorList>
            <person name="Aoki K."/>
        </authorList>
    </citation>
    <scope>NUCLEOTIDE SEQUENCE</scope>
</reference>
<dbReference type="GO" id="GO:0006526">
    <property type="term" value="P:L-arginine biosynthetic process"/>
    <property type="evidence" value="ECO:0007669"/>
    <property type="project" value="TreeGrafter"/>
</dbReference>
<dbReference type="InterPro" id="IPR002933">
    <property type="entry name" value="Peptidase_M20"/>
</dbReference>
<comment type="pathway">
    <text evidence="1">Amino-acid biosynthesis; L-lysine biosynthesis via DAP pathway; LL-2,6-diaminopimelate from (S)-tetrahydrodipicolinate (succinylase route): step 3/3.</text>
</comment>
<name>A0A3B1E6J2_9ZZZZ</name>
<dbReference type="InterPro" id="IPR005941">
    <property type="entry name" value="DapE_proteobac"/>
</dbReference>
<dbReference type="InterPro" id="IPR011650">
    <property type="entry name" value="Peptidase_M20_dimer"/>
</dbReference>
<dbReference type="CDD" id="cd03891">
    <property type="entry name" value="M20_DapE_proteobac"/>
    <property type="match status" value="1"/>
</dbReference>
<dbReference type="Gene3D" id="3.40.630.10">
    <property type="entry name" value="Zn peptidases"/>
    <property type="match status" value="1"/>
</dbReference>
<evidence type="ECO:0000256" key="10">
    <source>
        <dbReference type="ARBA" id="ARBA00022915"/>
    </source>
</evidence>
<comment type="similarity">
    <text evidence="2">Belongs to the peptidase M20A family. DapE subfamily.</text>
</comment>
<evidence type="ECO:0000256" key="7">
    <source>
        <dbReference type="ARBA" id="ARBA00022723"/>
    </source>
</evidence>
<evidence type="ECO:0000313" key="15">
    <source>
        <dbReference type="EMBL" id="VAY86321.1"/>
    </source>
</evidence>
<evidence type="ECO:0000256" key="1">
    <source>
        <dbReference type="ARBA" id="ARBA00005130"/>
    </source>
</evidence>
<evidence type="ECO:0000256" key="6">
    <source>
        <dbReference type="ARBA" id="ARBA00022605"/>
    </source>
</evidence>
<evidence type="ECO:0000256" key="3">
    <source>
        <dbReference type="ARBA" id="ARBA00011738"/>
    </source>
</evidence>
<evidence type="ECO:0000256" key="5">
    <source>
        <dbReference type="ARBA" id="ARBA00022391"/>
    </source>
</evidence>
<keyword evidence="8 15" id="KW-0378">Hydrolase</keyword>
<gene>
    <name evidence="15" type="ORF">MNB_ARC-1_965</name>
</gene>
<evidence type="ECO:0000256" key="2">
    <source>
        <dbReference type="ARBA" id="ARBA00006746"/>
    </source>
</evidence>
<sequence>MQAMDTLELFEKLLRYKSITPDDDGALDFIEEYLSDFECLKLDRNGVKNRLYYKRFTDDDVHLCFAGHIDVVPAGEGWESDPFTPTINEDTIRARGTQDMKSGICAFMQALKKTNSFNGTLSLLVTSDEEGPAVDGTVIMLEYLKQKGLMPSFGVIGEPTCEQIFGDTIKIGRRGSINGLIKVKGKQGHAAYPKKAINPIHNIAPFLDKIAGVSLDSGDDDFAPSELIITDIRAGMRVTNVTPNDLELMFNVRNSTKTTAKDIEDFVSRAFCELDYELTLDSGAKSFVTNKQSKIVKAMQKSVEQITQTKTNLSTAGGTSDARFFGEYGIDVVEFGVKNDTIHAINESTSIKDVLDLEKIYSLVIENISN</sequence>
<dbReference type="AlphaFoldDB" id="A0A3B1E6J2"/>
<dbReference type="PANTHER" id="PTHR43808">
    <property type="entry name" value="ACETYLORNITHINE DEACETYLASE"/>
    <property type="match status" value="1"/>
</dbReference>
<organism evidence="15">
    <name type="scientific">hydrothermal vent metagenome</name>
    <dbReference type="NCBI Taxonomy" id="652676"/>
    <lineage>
        <taxon>unclassified sequences</taxon>
        <taxon>metagenomes</taxon>
        <taxon>ecological metagenomes</taxon>
    </lineage>
</organism>
<comment type="subunit">
    <text evidence="3">Homodimer.</text>
</comment>
<dbReference type="Gene3D" id="3.30.70.360">
    <property type="match status" value="1"/>
</dbReference>
<dbReference type="NCBIfam" id="TIGR01246">
    <property type="entry name" value="dapE_proteo"/>
    <property type="match status" value="1"/>
</dbReference>
<dbReference type="UniPathway" id="UPA00034">
    <property type="reaction ID" value="UER00021"/>
</dbReference>
<dbReference type="GO" id="GO:0046872">
    <property type="term" value="F:metal ion binding"/>
    <property type="evidence" value="ECO:0007669"/>
    <property type="project" value="UniProtKB-KW"/>
</dbReference>
<evidence type="ECO:0000256" key="8">
    <source>
        <dbReference type="ARBA" id="ARBA00022801"/>
    </source>
</evidence>
<dbReference type="GO" id="GO:0019877">
    <property type="term" value="P:diaminopimelate biosynthetic process"/>
    <property type="evidence" value="ECO:0007669"/>
    <property type="project" value="UniProtKB-KW"/>
</dbReference>
<keyword evidence="11" id="KW-0457">Lysine biosynthesis</keyword>
<dbReference type="EMBL" id="UOYO01000005">
    <property type="protein sequence ID" value="VAY86321.1"/>
    <property type="molecule type" value="Genomic_DNA"/>
</dbReference>
<dbReference type="InterPro" id="IPR050072">
    <property type="entry name" value="Peptidase_M20A"/>
</dbReference>
<dbReference type="Pfam" id="PF01546">
    <property type="entry name" value="Peptidase_M20"/>
    <property type="match status" value="1"/>
</dbReference>
<dbReference type="GO" id="GO:0009014">
    <property type="term" value="F:succinyl-diaminopimelate desuccinylase activity"/>
    <property type="evidence" value="ECO:0007669"/>
    <property type="project" value="UniProtKB-EC"/>
</dbReference>
<dbReference type="NCBIfam" id="NF009557">
    <property type="entry name" value="PRK13009.1"/>
    <property type="match status" value="1"/>
</dbReference>
<evidence type="ECO:0000256" key="9">
    <source>
        <dbReference type="ARBA" id="ARBA00022833"/>
    </source>
</evidence>